<comment type="caution">
    <text evidence="5">The sequence shown here is derived from an EMBL/GenBank/DDBJ whole genome shotgun (WGS) entry which is preliminary data.</text>
</comment>
<gene>
    <name evidence="5" type="ORF">CEE36_05700</name>
</gene>
<evidence type="ECO:0000259" key="4">
    <source>
        <dbReference type="Pfam" id="PF00535"/>
    </source>
</evidence>
<comment type="similarity">
    <text evidence="1">Belongs to the glycosyltransferase 2 family.</text>
</comment>
<dbReference type="GO" id="GO:0016020">
    <property type="term" value="C:membrane"/>
    <property type="evidence" value="ECO:0007669"/>
    <property type="project" value="GOC"/>
</dbReference>
<organism evidence="5 6">
    <name type="scientific">candidate division TA06 bacterium B3_TA06</name>
    <dbReference type="NCBI Taxonomy" id="2012487"/>
    <lineage>
        <taxon>Bacteria</taxon>
        <taxon>Bacteria division TA06</taxon>
    </lineage>
</organism>
<dbReference type="AlphaFoldDB" id="A0A532V706"/>
<feature type="domain" description="Glycosyltransferase 2-like" evidence="4">
    <location>
        <begin position="5"/>
        <end position="181"/>
    </location>
</feature>
<evidence type="ECO:0000256" key="1">
    <source>
        <dbReference type="ARBA" id="ARBA00006739"/>
    </source>
</evidence>
<keyword evidence="2 5" id="KW-0328">Glycosyltransferase</keyword>
<evidence type="ECO:0000256" key="2">
    <source>
        <dbReference type="ARBA" id="ARBA00022676"/>
    </source>
</evidence>
<dbReference type="CDD" id="cd06442">
    <property type="entry name" value="DPM1_like"/>
    <property type="match status" value="1"/>
</dbReference>
<dbReference type="SUPFAM" id="SSF53448">
    <property type="entry name" value="Nucleotide-diphospho-sugar transferases"/>
    <property type="match status" value="1"/>
</dbReference>
<dbReference type="PANTHER" id="PTHR43398">
    <property type="entry name" value="DOLICHOL-PHOSPHATE MANNOSYLTRANSFERASE SUBUNIT 1"/>
    <property type="match status" value="1"/>
</dbReference>
<dbReference type="Proteomes" id="UP000317778">
    <property type="component" value="Unassembled WGS sequence"/>
</dbReference>
<dbReference type="GO" id="GO:0009247">
    <property type="term" value="P:glycolipid biosynthetic process"/>
    <property type="evidence" value="ECO:0007669"/>
    <property type="project" value="TreeGrafter"/>
</dbReference>
<dbReference type="InterPro" id="IPR029044">
    <property type="entry name" value="Nucleotide-diphossugar_trans"/>
</dbReference>
<keyword evidence="3 5" id="KW-0808">Transferase</keyword>
<dbReference type="InterPro" id="IPR039528">
    <property type="entry name" value="DPM1-like"/>
</dbReference>
<dbReference type="EMBL" id="NJBO01000007">
    <property type="protein sequence ID" value="TKJ42978.1"/>
    <property type="molecule type" value="Genomic_DNA"/>
</dbReference>
<proteinExistence type="inferred from homology"/>
<reference evidence="5 6" key="1">
    <citation type="submission" date="2017-06" db="EMBL/GenBank/DDBJ databases">
        <title>Novel microbial phyla capable of carbon fixation and sulfur reduction in deep-sea sediments.</title>
        <authorList>
            <person name="Huang J."/>
            <person name="Baker B."/>
            <person name="Wang Y."/>
        </authorList>
    </citation>
    <scope>NUCLEOTIDE SEQUENCE [LARGE SCALE GENOMIC DNA]</scope>
    <source>
        <strain evidence="5">B3_TA06</strain>
    </source>
</reference>
<protein>
    <submittedName>
        <fullName evidence="5">Dolichyl-phosphate beta-D-mannosyltransferase</fullName>
    </submittedName>
</protein>
<dbReference type="GO" id="GO:0004582">
    <property type="term" value="F:dolichyl-phosphate beta-D-mannosyltransferase activity"/>
    <property type="evidence" value="ECO:0007669"/>
    <property type="project" value="InterPro"/>
</dbReference>
<evidence type="ECO:0000256" key="3">
    <source>
        <dbReference type="ARBA" id="ARBA00022679"/>
    </source>
</evidence>
<dbReference type="Gene3D" id="3.90.550.10">
    <property type="entry name" value="Spore Coat Polysaccharide Biosynthesis Protein SpsA, Chain A"/>
    <property type="match status" value="1"/>
</dbReference>
<accession>A0A532V706</accession>
<dbReference type="PANTHER" id="PTHR43398:SF1">
    <property type="entry name" value="DOLICHOL-PHOSPHATE MANNOSYLTRANSFERASE SUBUNIT 1"/>
    <property type="match status" value="1"/>
</dbReference>
<evidence type="ECO:0000313" key="6">
    <source>
        <dbReference type="Proteomes" id="UP000317778"/>
    </source>
</evidence>
<dbReference type="InterPro" id="IPR001173">
    <property type="entry name" value="Glyco_trans_2-like"/>
</dbReference>
<sequence>MQGVVIIPTYNERENIVPRSGGRRDPSRYGIIDAVHENLPQADVLVIDDASPDGTAEVVKEKMRNDSGLHLLERESKLGLGTAYILGFGWALDRGYDYAFEMDADFSHNPHDLPRFVAELESGADLVIGSRYVSGGAIVDWPPKRMLLSHYANIYARFGTGTPIKDMTAGYKCYRTEVFRHIHLDDITADGYGFQIEIDYRVWRAGFRVREIPIIFQDRRVGVSKLSRRIIWQALFLVPRLGLWNLWR</sequence>
<dbReference type="FunFam" id="3.90.550.10:FF:000122">
    <property type="entry name" value="Dolichol-phosphate mannosyltransferase subunit 1"/>
    <property type="match status" value="1"/>
</dbReference>
<evidence type="ECO:0000313" key="5">
    <source>
        <dbReference type="EMBL" id="TKJ42978.1"/>
    </source>
</evidence>
<dbReference type="Pfam" id="PF00535">
    <property type="entry name" value="Glycos_transf_2"/>
    <property type="match status" value="1"/>
</dbReference>
<name>A0A532V706_UNCT6</name>